<name>A0A392SUV9_9FABA</name>
<reference evidence="2 3" key="1">
    <citation type="journal article" date="2018" name="Front. Plant Sci.">
        <title>Red Clover (Trifolium pratense) and Zigzag Clover (T. medium) - A Picture of Genomic Similarities and Differences.</title>
        <authorList>
            <person name="Dluhosova J."/>
            <person name="Istvanek J."/>
            <person name="Nedelnik J."/>
            <person name="Repkova J."/>
        </authorList>
    </citation>
    <scope>NUCLEOTIDE SEQUENCE [LARGE SCALE GENOMIC DNA]</scope>
    <source>
        <strain evidence="3">cv. 10/8</strain>
        <tissue evidence="2">Leaf</tissue>
    </source>
</reference>
<proteinExistence type="predicted"/>
<keyword evidence="3" id="KW-1185">Reference proteome</keyword>
<evidence type="ECO:0000256" key="1">
    <source>
        <dbReference type="SAM" id="MobiDB-lite"/>
    </source>
</evidence>
<protein>
    <submittedName>
        <fullName evidence="2">Uncharacterized protein</fullName>
    </submittedName>
</protein>
<sequence>MLHACSGGGGGGMGMDFQDIFSS</sequence>
<comment type="caution">
    <text evidence="2">The sequence shown here is derived from an EMBL/GenBank/DDBJ whole genome shotgun (WGS) entry which is preliminary data.</text>
</comment>
<feature type="region of interest" description="Disordered" evidence="1">
    <location>
        <begin position="1"/>
        <end position="23"/>
    </location>
</feature>
<dbReference type="Proteomes" id="UP000265520">
    <property type="component" value="Unassembled WGS sequence"/>
</dbReference>
<organism evidence="2 3">
    <name type="scientific">Trifolium medium</name>
    <dbReference type="NCBI Taxonomy" id="97028"/>
    <lineage>
        <taxon>Eukaryota</taxon>
        <taxon>Viridiplantae</taxon>
        <taxon>Streptophyta</taxon>
        <taxon>Embryophyta</taxon>
        <taxon>Tracheophyta</taxon>
        <taxon>Spermatophyta</taxon>
        <taxon>Magnoliopsida</taxon>
        <taxon>eudicotyledons</taxon>
        <taxon>Gunneridae</taxon>
        <taxon>Pentapetalae</taxon>
        <taxon>rosids</taxon>
        <taxon>fabids</taxon>
        <taxon>Fabales</taxon>
        <taxon>Fabaceae</taxon>
        <taxon>Papilionoideae</taxon>
        <taxon>50 kb inversion clade</taxon>
        <taxon>NPAAA clade</taxon>
        <taxon>Hologalegina</taxon>
        <taxon>IRL clade</taxon>
        <taxon>Trifolieae</taxon>
        <taxon>Trifolium</taxon>
    </lineage>
</organism>
<evidence type="ECO:0000313" key="2">
    <source>
        <dbReference type="EMBL" id="MCI51700.1"/>
    </source>
</evidence>
<accession>A0A392SUV9</accession>
<dbReference type="EMBL" id="LXQA010435971">
    <property type="protein sequence ID" value="MCI51700.1"/>
    <property type="molecule type" value="Genomic_DNA"/>
</dbReference>
<evidence type="ECO:0000313" key="3">
    <source>
        <dbReference type="Proteomes" id="UP000265520"/>
    </source>
</evidence>
<dbReference type="AlphaFoldDB" id="A0A392SUV9"/>
<feature type="compositionally biased region" description="Gly residues" evidence="1">
    <location>
        <begin position="1"/>
        <end position="14"/>
    </location>
</feature>
<feature type="non-terminal residue" evidence="2">
    <location>
        <position position="23"/>
    </location>
</feature>